<gene>
    <name evidence="3" type="ORF">OCU04_008402</name>
</gene>
<dbReference type="OrthoDB" id="10468140at2759"/>
<accession>A0A9X0ALL2</accession>
<keyword evidence="4" id="KW-1185">Reference proteome</keyword>
<feature type="transmembrane region" description="Helical" evidence="2">
    <location>
        <begin position="111"/>
        <end position="129"/>
    </location>
</feature>
<evidence type="ECO:0000313" key="4">
    <source>
        <dbReference type="Proteomes" id="UP001152300"/>
    </source>
</evidence>
<feature type="compositionally biased region" description="Acidic residues" evidence="1">
    <location>
        <begin position="164"/>
        <end position="180"/>
    </location>
</feature>
<dbReference type="Proteomes" id="UP001152300">
    <property type="component" value="Unassembled WGS sequence"/>
</dbReference>
<evidence type="ECO:0000256" key="1">
    <source>
        <dbReference type="SAM" id="MobiDB-lite"/>
    </source>
</evidence>
<organism evidence="3 4">
    <name type="scientific">Sclerotinia nivalis</name>
    <dbReference type="NCBI Taxonomy" id="352851"/>
    <lineage>
        <taxon>Eukaryota</taxon>
        <taxon>Fungi</taxon>
        <taxon>Dikarya</taxon>
        <taxon>Ascomycota</taxon>
        <taxon>Pezizomycotina</taxon>
        <taxon>Leotiomycetes</taxon>
        <taxon>Helotiales</taxon>
        <taxon>Sclerotiniaceae</taxon>
        <taxon>Sclerotinia</taxon>
    </lineage>
</organism>
<reference evidence="3" key="1">
    <citation type="submission" date="2022-11" db="EMBL/GenBank/DDBJ databases">
        <title>Genome Resource of Sclerotinia nivalis Strain SnTB1, a Plant Pathogen Isolated from American Ginseng.</title>
        <authorList>
            <person name="Fan S."/>
        </authorList>
    </citation>
    <scope>NUCLEOTIDE SEQUENCE</scope>
    <source>
        <strain evidence="3">SnTB1</strain>
    </source>
</reference>
<keyword evidence="2" id="KW-0812">Transmembrane</keyword>
<sequence length="189" mass="21069">MAFMHTISHLDSTITIVHPFEQGPGFKLTDEEIKILFELGKTEKPYLPWHLAPISNSDTSSEVQIPTYDALSAWYSASASRAIGEPPMALDNYAKFFGDLYPYPNDRWKDLLILLGILNFLVLSMGILVRVMKSFSDGCATGDVDDWGESEVKGRGGECVGSVEDGEDSEEEEIDWDGEMVDEHVENND</sequence>
<comment type="caution">
    <text evidence="3">The sequence shown here is derived from an EMBL/GenBank/DDBJ whole genome shotgun (WGS) entry which is preliminary data.</text>
</comment>
<dbReference type="AlphaFoldDB" id="A0A9X0ALL2"/>
<dbReference type="EMBL" id="JAPEIS010000009">
    <property type="protein sequence ID" value="KAJ8063163.1"/>
    <property type="molecule type" value="Genomic_DNA"/>
</dbReference>
<proteinExistence type="predicted"/>
<protein>
    <submittedName>
        <fullName evidence="3">Uncharacterized protein</fullName>
    </submittedName>
</protein>
<feature type="region of interest" description="Disordered" evidence="1">
    <location>
        <begin position="150"/>
        <end position="189"/>
    </location>
</feature>
<keyword evidence="2" id="KW-1133">Transmembrane helix</keyword>
<name>A0A9X0ALL2_9HELO</name>
<evidence type="ECO:0000313" key="3">
    <source>
        <dbReference type="EMBL" id="KAJ8063163.1"/>
    </source>
</evidence>
<evidence type="ECO:0000256" key="2">
    <source>
        <dbReference type="SAM" id="Phobius"/>
    </source>
</evidence>
<keyword evidence="2" id="KW-0472">Membrane</keyword>